<accession>A0ABY5I6D8</accession>
<keyword evidence="3" id="KW-1185">Reference proteome</keyword>
<reference evidence="2" key="1">
    <citation type="submission" date="2022-07" db="EMBL/GenBank/DDBJ databases">
        <title>Faecal culturing of patients with breast cancer.</title>
        <authorList>
            <person name="Teng N.M.Y."/>
            <person name="Kiu R."/>
            <person name="Evans R."/>
            <person name="Baker D.J."/>
            <person name="Zenner C."/>
            <person name="Robinson S.D."/>
            <person name="Hall L.J."/>
        </authorList>
    </citation>
    <scope>NUCLEOTIDE SEQUENCE</scope>
    <source>
        <strain evidence="2">LH1062</strain>
    </source>
</reference>
<evidence type="ECO:0000313" key="3">
    <source>
        <dbReference type="Proteomes" id="UP001060112"/>
    </source>
</evidence>
<keyword evidence="1" id="KW-0812">Transmembrane</keyword>
<feature type="transmembrane region" description="Helical" evidence="1">
    <location>
        <begin position="5"/>
        <end position="24"/>
    </location>
</feature>
<feature type="transmembrane region" description="Helical" evidence="1">
    <location>
        <begin position="30"/>
        <end position="48"/>
    </location>
</feature>
<sequence>MGRIWIYLGLFIYFITVFIDRFLYKITDMIYIVLVVIGLICLGIGYLINKKNDE</sequence>
<organism evidence="2 3">
    <name type="scientific">Allocoprobacillus halotolerans</name>
    <dbReference type="NCBI Taxonomy" id="2944914"/>
    <lineage>
        <taxon>Bacteria</taxon>
        <taxon>Bacillati</taxon>
        <taxon>Bacillota</taxon>
        <taxon>Erysipelotrichia</taxon>
        <taxon>Erysipelotrichales</taxon>
        <taxon>Erysipelotrichaceae</taxon>
        <taxon>Allocoprobacillus</taxon>
    </lineage>
</organism>
<proteinExistence type="predicted"/>
<keyword evidence="1" id="KW-1133">Transmembrane helix</keyword>
<evidence type="ECO:0000256" key="1">
    <source>
        <dbReference type="SAM" id="Phobius"/>
    </source>
</evidence>
<dbReference type="EMBL" id="CP101620">
    <property type="protein sequence ID" value="UTY40640.1"/>
    <property type="molecule type" value="Genomic_DNA"/>
</dbReference>
<keyword evidence="1" id="KW-0472">Membrane</keyword>
<gene>
    <name evidence="2" type="ORF">NMU03_07700</name>
</gene>
<evidence type="ECO:0000313" key="2">
    <source>
        <dbReference type="EMBL" id="UTY40640.1"/>
    </source>
</evidence>
<dbReference type="RefSeq" id="WP_290142072.1">
    <property type="nucleotide sequence ID" value="NZ_CP101620.1"/>
</dbReference>
<protein>
    <submittedName>
        <fullName evidence="2">Uncharacterized protein</fullName>
    </submittedName>
</protein>
<dbReference type="Proteomes" id="UP001060112">
    <property type="component" value="Chromosome"/>
</dbReference>
<name>A0ABY5I6D8_9FIRM</name>